<evidence type="ECO:0000313" key="11">
    <source>
        <dbReference type="EMBL" id="SPL62047.1"/>
    </source>
</evidence>
<dbReference type="Pfam" id="PF02817">
    <property type="entry name" value="E3_binding"/>
    <property type="match status" value="1"/>
</dbReference>
<dbReference type="SUPFAM" id="SSF47005">
    <property type="entry name" value="Peripheral subunit-binding domain of 2-oxo acid dehydrogenase complex"/>
    <property type="match status" value="1"/>
</dbReference>
<evidence type="ECO:0000256" key="6">
    <source>
        <dbReference type="ARBA" id="ARBA00025211"/>
    </source>
</evidence>
<comment type="catalytic activity">
    <reaction evidence="7 8">
        <text>N(6)-[(R)-dihydrolipoyl]-L-lysyl-[protein] + acetyl-CoA = N(6)-[(R)-S(8)-acetyldihydrolipoyl]-L-lysyl-[protein] + CoA</text>
        <dbReference type="Rhea" id="RHEA:17017"/>
        <dbReference type="Rhea" id="RHEA-COMP:10475"/>
        <dbReference type="Rhea" id="RHEA-COMP:10478"/>
        <dbReference type="ChEBI" id="CHEBI:57287"/>
        <dbReference type="ChEBI" id="CHEBI:57288"/>
        <dbReference type="ChEBI" id="CHEBI:83100"/>
        <dbReference type="ChEBI" id="CHEBI:83111"/>
        <dbReference type="EC" id="2.3.1.12"/>
    </reaction>
</comment>
<dbReference type="PANTHER" id="PTHR23151">
    <property type="entry name" value="DIHYDROLIPOAMIDE ACETYL/SUCCINYL-TRANSFERASE-RELATED"/>
    <property type="match status" value="1"/>
</dbReference>
<organism evidence="11 12">
    <name type="scientific">Ochrobactrum soli</name>
    <dbReference type="NCBI Taxonomy" id="2448455"/>
    <lineage>
        <taxon>Bacteria</taxon>
        <taxon>Pseudomonadati</taxon>
        <taxon>Pseudomonadota</taxon>
        <taxon>Alphaproteobacteria</taxon>
        <taxon>Hyphomicrobiales</taxon>
        <taxon>Brucellaceae</taxon>
        <taxon>Brucella/Ochrobactrum group</taxon>
        <taxon>Ochrobactrum</taxon>
    </lineage>
</organism>
<dbReference type="Proteomes" id="UP000246073">
    <property type="component" value="Unassembled WGS sequence"/>
</dbReference>
<dbReference type="InterPro" id="IPR011053">
    <property type="entry name" value="Single_hybrid_motif"/>
</dbReference>
<feature type="domain" description="Peripheral subunit-binding (PSBD)" evidence="10">
    <location>
        <begin position="129"/>
        <end position="166"/>
    </location>
</feature>
<accession>A0A2P9HD71</accession>
<dbReference type="NCBIfam" id="TIGR01349">
    <property type="entry name" value="PDHac_trf_mito"/>
    <property type="match status" value="1"/>
</dbReference>
<dbReference type="Gene3D" id="3.30.559.10">
    <property type="entry name" value="Chloramphenicol acetyltransferase-like domain"/>
    <property type="match status" value="1"/>
</dbReference>
<dbReference type="RefSeq" id="WP_109366199.1">
    <property type="nucleotide sequence ID" value="NZ_OOFM01000001.1"/>
</dbReference>
<comment type="function">
    <text evidence="6">The pyruvate dehydrogenase complex catalyzes the overall conversion of pyruvate to acetyl-CoA and CO(2). It contains multiple copies of three enzymatic components: pyruvate dehydrogenase (E1), dihydrolipoamide acetyltransferase (E2) and lipoamide dehydrogenase (E3).</text>
</comment>
<dbReference type="CDD" id="cd06849">
    <property type="entry name" value="lipoyl_domain"/>
    <property type="match status" value="1"/>
</dbReference>
<sequence>MPIEVVLPALSAGMEDAVIARWLRAEGDTVSKGDLIAEVETDKATMELEAKTDGRIGKLFVQNGERANVNQVIAVLLTTGEDQSAIADPLVTEQVVTVPVEVAAHSIRLSSDNAAVASLAQLSNGTRHKASPLARRLAMEHGISLDGVLGSGPKGRIVRIDIERLVTSRTIAPTPQPVATVASLSPKGLPAGIGEYETIPHTSMRRTIARRLLEAKTTVPHFYLNADCDIDALLTLRGQINEKRDSASRISVNDFVIKAAAVALRRVPDANVIWTDDALLKLKSVDIAVAVATDGGLITPIIRNADQISIGALSAEMKSLVARARDNRLKPEEFQGGGFSISNLGMYGVKSFSAIINPPQSAILAVGAGERRPVEREGQLAFATMMSLTLSVDHRAVDGALGAQLLAAFKMAIEDPMSLLV</sequence>
<name>A0A2P9HD71_9HYPH</name>
<dbReference type="InterPro" id="IPR000089">
    <property type="entry name" value="Biotin_lipoyl"/>
</dbReference>
<dbReference type="Gene3D" id="2.40.50.100">
    <property type="match status" value="1"/>
</dbReference>
<proteinExistence type="inferred from homology"/>
<dbReference type="InterPro" id="IPR001078">
    <property type="entry name" value="2-oxoacid_DH_actylTfrase"/>
</dbReference>
<comment type="subunit">
    <text evidence="2">Forms a 24-polypeptide structural core with octahedral symmetry.</text>
</comment>
<evidence type="ECO:0000256" key="1">
    <source>
        <dbReference type="ARBA" id="ARBA00007317"/>
    </source>
</evidence>
<evidence type="ECO:0000256" key="7">
    <source>
        <dbReference type="ARBA" id="ARBA00048370"/>
    </source>
</evidence>
<dbReference type="GO" id="GO:0045254">
    <property type="term" value="C:pyruvate dehydrogenase complex"/>
    <property type="evidence" value="ECO:0007669"/>
    <property type="project" value="UniProtKB-UniRule"/>
</dbReference>
<dbReference type="InterPro" id="IPR006257">
    <property type="entry name" value="LAT1"/>
</dbReference>
<keyword evidence="4 8" id="KW-0450">Lipoyl</keyword>
<reference evidence="12" key="1">
    <citation type="submission" date="2017-12" db="EMBL/GenBank/DDBJ databases">
        <authorList>
            <person name="Diaz M."/>
        </authorList>
    </citation>
    <scope>NUCLEOTIDE SEQUENCE [LARGE SCALE GENOMIC DNA]</scope>
    <source>
        <strain evidence="12">FI11154</strain>
    </source>
</reference>
<evidence type="ECO:0000256" key="4">
    <source>
        <dbReference type="ARBA" id="ARBA00022823"/>
    </source>
</evidence>
<dbReference type="GO" id="GO:0006086">
    <property type="term" value="P:pyruvate decarboxylation to acetyl-CoA"/>
    <property type="evidence" value="ECO:0007669"/>
    <property type="project" value="InterPro"/>
</dbReference>
<dbReference type="PROSITE" id="PS51826">
    <property type="entry name" value="PSBD"/>
    <property type="match status" value="1"/>
</dbReference>
<evidence type="ECO:0000256" key="3">
    <source>
        <dbReference type="ARBA" id="ARBA00022679"/>
    </source>
</evidence>
<evidence type="ECO:0000256" key="5">
    <source>
        <dbReference type="ARBA" id="ARBA00023315"/>
    </source>
</evidence>
<dbReference type="InterPro" id="IPR036625">
    <property type="entry name" value="E3-bd_dom_sf"/>
</dbReference>
<dbReference type="InterPro" id="IPR023213">
    <property type="entry name" value="CAT-like_dom_sf"/>
</dbReference>
<dbReference type="FunFam" id="3.30.559.10:FF:000003">
    <property type="entry name" value="Acetyltransferase component of pyruvate dehydrogenase complex"/>
    <property type="match status" value="1"/>
</dbReference>
<comment type="similarity">
    <text evidence="1 8">Belongs to the 2-oxoacid dehydrogenase family.</text>
</comment>
<evidence type="ECO:0000259" key="10">
    <source>
        <dbReference type="PROSITE" id="PS51826"/>
    </source>
</evidence>
<comment type="cofactor">
    <cofactor evidence="8">
        <name>(R)-lipoate</name>
        <dbReference type="ChEBI" id="CHEBI:83088"/>
    </cofactor>
    <text evidence="8">Binds 1 lipoyl cofactor covalently.</text>
</comment>
<keyword evidence="3 8" id="KW-0808">Transferase</keyword>
<evidence type="ECO:0000313" key="12">
    <source>
        <dbReference type="Proteomes" id="UP000246073"/>
    </source>
</evidence>
<dbReference type="Pfam" id="PF00198">
    <property type="entry name" value="2-oxoacid_dh"/>
    <property type="match status" value="1"/>
</dbReference>
<dbReference type="SUPFAM" id="SSF52777">
    <property type="entry name" value="CoA-dependent acyltransferases"/>
    <property type="match status" value="1"/>
</dbReference>
<dbReference type="PROSITE" id="PS50968">
    <property type="entry name" value="BIOTINYL_LIPOYL"/>
    <property type="match status" value="1"/>
</dbReference>
<feature type="domain" description="Lipoyl-binding" evidence="9">
    <location>
        <begin position="2"/>
        <end position="77"/>
    </location>
</feature>
<dbReference type="Pfam" id="PF00364">
    <property type="entry name" value="Biotin_lipoyl"/>
    <property type="match status" value="1"/>
</dbReference>
<dbReference type="PROSITE" id="PS00189">
    <property type="entry name" value="LIPOYL"/>
    <property type="match status" value="1"/>
</dbReference>
<dbReference type="EMBL" id="OOFM01000001">
    <property type="protein sequence ID" value="SPL62047.1"/>
    <property type="molecule type" value="Genomic_DNA"/>
</dbReference>
<dbReference type="PANTHER" id="PTHR23151:SF90">
    <property type="entry name" value="DIHYDROLIPOYLLYSINE-RESIDUE ACETYLTRANSFERASE COMPONENT OF PYRUVATE DEHYDROGENASE COMPLEX, MITOCHONDRIAL-RELATED"/>
    <property type="match status" value="1"/>
</dbReference>
<evidence type="ECO:0000259" key="9">
    <source>
        <dbReference type="PROSITE" id="PS50968"/>
    </source>
</evidence>
<dbReference type="InterPro" id="IPR004167">
    <property type="entry name" value="PSBD"/>
</dbReference>
<dbReference type="InterPro" id="IPR045257">
    <property type="entry name" value="E2/Pdx1"/>
</dbReference>
<evidence type="ECO:0000256" key="8">
    <source>
        <dbReference type="RuleBase" id="RU361137"/>
    </source>
</evidence>
<dbReference type="SUPFAM" id="SSF51230">
    <property type="entry name" value="Single hybrid motif"/>
    <property type="match status" value="1"/>
</dbReference>
<protein>
    <recommendedName>
        <fullName evidence="8">Acetyltransferase component of pyruvate dehydrogenase complex</fullName>
        <ecNumber evidence="8">2.3.1.12</ecNumber>
    </recommendedName>
</protein>
<dbReference type="Gene3D" id="4.10.320.10">
    <property type="entry name" value="E3-binding domain"/>
    <property type="match status" value="1"/>
</dbReference>
<gene>
    <name evidence="11" type="ORF">OHAE_4839</name>
</gene>
<evidence type="ECO:0000256" key="2">
    <source>
        <dbReference type="ARBA" id="ARBA00011484"/>
    </source>
</evidence>
<dbReference type="GO" id="GO:0004742">
    <property type="term" value="F:dihydrolipoyllysine-residue acetyltransferase activity"/>
    <property type="evidence" value="ECO:0007669"/>
    <property type="project" value="UniProtKB-UniRule"/>
</dbReference>
<keyword evidence="5 8" id="KW-0012">Acyltransferase</keyword>
<dbReference type="InterPro" id="IPR003016">
    <property type="entry name" value="2-oxoA_DH_lipoyl-BS"/>
</dbReference>
<dbReference type="EC" id="2.3.1.12" evidence="8"/>
<dbReference type="AlphaFoldDB" id="A0A2P9HD71"/>